<feature type="region of interest" description="Disordered" evidence="1">
    <location>
        <begin position="419"/>
        <end position="477"/>
    </location>
</feature>
<dbReference type="AlphaFoldDB" id="A0A0K6S7A4"/>
<organism evidence="2">
    <name type="scientific">Chromera velia CCMP2878</name>
    <dbReference type="NCBI Taxonomy" id="1169474"/>
    <lineage>
        <taxon>Eukaryota</taxon>
        <taxon>Sar</taxon>
        <taxon>Alveolata</taxon>
        <taxon>Colpodellida</taxon>
        <taxon>Chromeraceae</taxon>
        <taxon>Chromera</taxon>
    </lineage>
</organism>
<gene>
    <name evidence="2" type="ORF">Cvel_572.t2.CR1</name>
</gene>
<name>A0A0K6S7A4_9ALVE</name>
<dbReference type="EMBL" id="CDMZ01000883">
    <property type="protein sequence ID" value="CUC09462.1"/>
    <property type="molecule type" value="Genomic_DNA"/>
</dbReference>
<evidence type="ECO:0000313" key="2">
    <source>
        <dbReference type="EMBL" id="CUC09462.1"/>
    </source>
</evidence>
<dbReference type="VEuPathDB" id="CryptoDB:Cvel_572"/>
<feature type="compositionally biased region" description="Basic and acidic residues" evidence="1">
    <location>
        <begin position="360"/>
        <end position="385"/>
    </location>
</feature>
<feature type="region of interest" description="Disordered" evidence="1">
    <location>
        <begin position="78"/>
        <end position="103"/>
    </location>
</feature>
<feature type="compositionally biased region" description="Basic and acidic residues" evidence="1">
    <location>
        <begin position="125"/>
        <end position="134"/>
    </location>
</feature>
<protein>
    <submittedName>
        <fullName evidence="2">Uncharacterized protein</fullName>
    </submittedName>
</protein>
<feature type="compositionally biased region" description="Basic and acidic residues" evidence="1">
    <location>
        <begin position="335"/>
        <end position="344"/>
    </location>
</feature>
<feature type="region of interest" description="Disordered" evidence="1">
    <location>
        <begin position="120"/>
        <end position="158"/>
    </location>
</feature>
<evidence type="ECO:0000256" key="1">
    <source>
        <dbReference type="SAM" id="MobiDB-lite"/>
    </source>
</evidence>
<feature type="region of interest" description="Disordered" evidence="1">
    <location>
        <begin position="319"/>
        <end position="400"/>
    </location>
</feature>
<reference evidence="2" key="1">
    <citation type="submission" date="2014-11" db="EMBL/GenBank/DDBJ databases">
        <title>Molecular phylogeny of cliff fern family Woodsiaceae with morphological implications.</title>
        <authorList>
            <person name="Shao Y.-Z."/>
            <person name="Wei R."/>
            <person name="Zhang X.-C."/>
        </authorList>
    </citation>
    <scope>NUCLEOTIDE SEQUENCE</scope>
</reference>
<sequence length="477" mass="52027">MEEGEEDFEFSDPLLGSRRRELGRLFVEEAHPMVDILILFERSMTAARVMTGRLEDEDVYKTDLQRLKRKLRSVCQQSGGIEGQKSLRKAKTGAQDKEPVAEPSRLNRYATAILASKSRGVVNDEQEKEKEKAEQPNCAVKNQAAAKGSPNSQPEEERERSRVIIFTLAVHVHEAKGRAEKQKNSVPMWNVWQRREMAMLVDLEEHMDFDRHIETFAISAADVSLLASLLDMAAEAHYLRPCKVANLTLSIRRKQLARLGLARLRLFNIRKVQKKEALYDEPFSPSHQPPHPVMIPLPGGIRRRRVSWQLDLFGSEVRQSTFSEQGSQDGGAGDGEERMRKGSEGGDAPLPGAVVIPVEGDDRGDADHIAGRHSSTSREREEDPGGGRGGRHASVVSSASVSVEHLDVTVVNSGDFGDCMGENGGNGAGTAPSAETSSRPSAAAAAGAVLASQKASKKPPGDPPQGEAGGSPRPAWE</sequence>
<feature type="compositionally biased region" description="Low complexity" evidence="1">
    <location>
        <begin position="431"/>
        <end position="454"/>
    </location>
</feature>
<proteinExistence type="predicted"/>
<accession>A0A0K6S7A4</accession>